<dbReference type="PRINTS" id="PR00111">
    <property type="entry name" value="ABHYDROLASE"/>
</dbReference>
<dbReference type="InterPro" id="IPR005944">
    <property type="entry name" value="Pro_iminopeptidase"/>
</dbReference>
<accession>A0A2R5FCL1</accession>
<dbReference type="InterPro" id="IPR002410">
    <property type="entry name" value="Peptidase_S33"/>
</dbReference>
<dbReference type="Pfam" id="PF00561">
    <property type="entry name" value="Abhydrolase_1"/>
    <property type="match status" value="1"/>
</dbReference>
<evidence type="ECO:0000256" key="6">
    <source>
        <dbReference type="ARBA" id="ARBA00022438"/>
    </source>
</evidence>
<dbReference type="AlphaFoldDB" id="A0A2R5FCL1"/>
<dbReference type="PIRSF" id="PIRSF006431">
    <property type="entry name" value="Pept_S33"/>
    <property type="match status" value="1"/>
</dbReference>
<dbReference type="EMBL" id="BDOQ01000018">
    <property type="protein sequence ID" value="GBG15298.1"/>
    <property type="molecule type" value="Genomic_DNA"/>
</dbReference>
<keyword evidence="6 11" id="KW-0031">Aminopeptidase</keyword>
<evidence type="ECO:0000256" key="3">
    <source>
        <dbReference type="ARBA" id="ARBA00010088"/>
    </source>
</evidence>
<dbReference type="OrthoDB" id="9796770at2"/>
<evidence type="ECO:0000256" key="5">
    <source>
        <dbReference type="ARBA" id="ARBA00021843"/>
    </source>
</evidence>
<keyword evidence="16" id="KW-1185">Reference proteome</keyword>
<dbReference type="NCBIfam" id="TIGR01249">
    <property type="entry name" value="pro_imino_pep_1"/>
    <property type="match status" value="1"/>
</dbReference>
<dbReference type="GO" id="GO:0005737">
    <property type="term" value="C:cytoplasm"/>
    <property type="evidence" value="ECO:0007669"/>
    <property type="project" value="UniProtKB-SubCell"/>
</dbReference>
<evidence type="ECO:0000256" key="1">
    <source>
        <dbReference type="ARBA" id="ARBA00001585"/>
    </source>
</evidence>
<comment type="caution">
    <text evidence="15">The sequence shown here is derived from an EMBL/GenBank/DDBJ whole genome shotgun (WGS) entry which is preliminary data.</text>
</comment>
<sequence length="327" mass="36623">MPNPSESIVFPALEPHNTAWLHVSALHQICYEECGNPVGLPIIVLHGGPGSGCSPNQRRFFDPRFYRIILFDQRGCGRSQPAGCTEDNTTQTLIEDIERLRSHLGIERWIVFGGSWGSTLALAYAAKYADKIAGLILRGIFLARPEELDWFLNDVRRFFPEAWNRLVDPLQPEERLDILEAFHRRIFNAPEADAVAAAKHWNSYEASIMTLLPPEPASNQPTDNVMLARARVQLHYLMNGCFLSETPLLNVIDSIRHIPAVIIQGRYDMVCPPVTALELHDIWPEAELQIIPDAGHAAFEPGIATALIEATERFKSLVAPKGRPPQQ</sequence>
<dbReference type="SUPFAM" id="SSF53474">
    <property type="entry name" value="alpha/beta-Hydrolases"/>
    <property type="match status" value="1"/>
</dbReference>
<name>A0A2R5FCL1_9PROT</name>
<dbReference type="RefSeq" id="WP_109016458.1">
    <property type="nucleotide sequence ID" value="NZ_BDOQ01000018.1"/>
</dbReference>
<evidence type="ECO:0000256" key="13">
    <source>
        <dbReference type="RuleBase" id="RU003421"/>
    </source>
</evidence>
<organism evidence="15 16">
    <name type="scientific">Novimethylophilus kurashikiensis</name>
    <dbReference type="NCBI Taxonomy" id="1825523"/>
    <lineage>
        <taxon>Bacteria</taxon>
        <taxon>Pseudomonadati</taxon>
        <taxon>Pseudomonadota</taxon>
        <taxon>Betaproteobacteria</taxon>
        <taxon>Nitrosomonadales</taxon>
        <taxon>Methylophilaceae</taxon>
        <taxon>Novimethylophilus</taxon>
    </lineage>
</organism>
<dbReference type="Gene3D" id="3.40.50.1820">
    <property type="entry name" value="alpha/beta hydrolase"/>
    <property type="match status" value="1"/>
</dbReference>
<dbReference type="PANTHER" id="PTHR43722">
    <property type="entry name" value="PROLINE IMINOPEPTIDASE"/>
    <property type="match status" value="1"/>
</dbReference>
<dbReference type="PANTHER" id="PTHR43722:SF1">
    <property type="entry name" value="PROLINE IMINOPEPTIDASE"/>
    <property type="match status" value="1"/>
</dbReference>
<dbReference type="PRINTS" id="PR00793">
    <property type="entry name" value="PROAMNOPTASE"/>
</dbReference>
<dbReference type="EC" id="3.4.11.5" evidence="4 11"/>
<feature type="active site" description="Nucleophile" evidence="12">
    <location>
        <position position="115"/>
    </location>
</feature>
<reference evidence="15 16" key="1">
    <citation type="journal article" date="2018" name="Environ. Microbiol.">
        <title>Isolation and genomic characterization of Novimethylophilus kurashikiensis gen. nov. sp. nov., a new lanthanide-dependent methylotrophic species of Methylophilaceae.</title>
        <authorList>
            <person name="Lv H."/>
            <person name="Sahin N."/>
            <person name="Tani A."/>
        </authorList>
    </citation>
    <scope>NUCLEOTIDE SEQUENCE [LARGE SCALE GENOMIC DNA]</scope>
    <source>
        <strain evidence="15 16">La2-4</strain>
    </source>
</reference>
<evidence type="ECO:0000256" key="11">
    <source>
        <dbReference type="PIRNR" id="PIRNR006431"/>
    </source>
</evidence>
<protein>
    <recommendedName>
        <fullName evidence="5 11">Proline iminopeptidase</fullName>
        <shortName evidence="11">PIP</shortName>
        <ecNumber evidence="4 11">3.4.11.5</ecNumber>
    </recommendedName>
    <alternativeName>
        <fullName evidence="10 11">Prolyl aminopeptidase</fullName>
    </alternativeName>
</protein>
<feature type="active site" evidence="12">
    <location>
        <position position="268"/>
    </location>
</feature>
<evidence type="ECO:0000256" key="2">
    <source>
        <dbReference type="ARBA" id="ARBA00004496"/>
    </source>
</evidence>
<evidence type="ECO:0000256" key="4">
    <source>
        <dbReference type="ARBA" id="ARBA00012568"/>
    </source>
</evidence>
<dbReference type="GO" id="GO:0004177">
    <property type="term" value="F:aminopeptidase activity"/>
    <property type="evidence" value="ECO:0007669"/>
    <property type="project" value="UniProtKB-UniRule"/>
</dbReference>
<dbReference type="Proteomes" id="UP000245081">
    <property type="component" value="Unassembled WGS sequence"/>
</dbReference>
<comment type="catalytic activity">
    <reaction evidence="1 11 13">
        <text>Release of N-terminal proline from a peptide.</text>
        <dbReference type="EC" id="3.4.11.5"/>
    </reaction>
</comment>
<evidence type="ECO:0000259" key="14">
    <source>
        <dbReference type="Pfam" id="PF00561"/>
    </source>
</evidence>
<dbReference type="InterPro" id="IPR029058">
    <property type="entry name" value="AB_hydrolase_fold"/>
</dbReference>
<evidence type="ECO:0000256" key="8">
    <source>
        <dbReference type="ARBA" id="ARBA00022670"/>
    </source>
</evidence>
<keyword evidence="8 11" id="KW-0645">Protease</keyword>
<comment type="subcellular location">
    <subcellularLocation>
        <location evidence="2 11">Cytoplasm</location>
    </subcellularLocation>
</comment>
<proteinExistence type="inferred from homology"/>
<dbReference type="InterPro" id="IPR000073">
    <property type="entry name" value="AB_hydrolase_1"/>
</dbReference>
<evidence type="ECO:0000256" key="9">
    <source>
        <dbReference type="ARBA" id="ARBA00022801"/>
    </source>
</evidence>
<keyword evidence="7 11" id="KW-0963">Cytoplasm</keyword>
<comment type="similarity">
    <text evidence="3 11 13">Belongs to the peptidase S33 family.</text>
</comment>
<evidence type="ECO:0000256" key="7">
    <source>
        <dbReference type="ARBA" id="ARBA00022490"/>
    </source>
</evidence>
<evidence type="ECO:0000256" key="10">
    <source>
        <dbReference type="ARBA" id="ARBA00029605"/>
    </source>
</evidence>
<feature type="domain" description="AB hydrolase-1" evidence="14">
    <location>
        <begin position="41"/>
        <end position="300"/>
    </location>
</feature>
<feature type="active site" description="Proton donor" evidence="12">
    <location>
        <position position="296"/>
    </location>
</feature>
<evidence type="ECO:0000256" key="12">
    <source>
        <dbReference type="PIRSR" id="PIRSR006431-1"/>
    </source>
</evidence>
<gene>
    <name evidence="15" type="primary">pip</name>
    <name evidence="15" type="ORF">NMK_2901</name>
</gene>
<evidence type="ECO:0000313" key="16">
    <source>
        <dbReference type="Proteomes" id="UP000245081"/>
    </source>
</evidence>
<dbReference type="GO" id="GO:0006508">
    <property type="term" value="P:proteolysis"/>
    <property type="evidence" value="ECO:0007669"/>
    <property type="project" value="UniProtKB-KW"/>
</dbReference>
<keyword evidence="9 11" id="KW-0378">Hydrolase</keyword>
<evidence type="ECO:0000313" key="15">
    <source>
        <dbReference type="EMBL" id="GBG15298.1"/>
    </source>
</evidence>